<evidence type="ECO:0000256" key="5">
    <source>
        <dbReference type="RuleBase" id="RU000356"/>
    </source>
</evidence>
<dbReference type="EMBL" id="CP015230">
    <property type="protein sequence ID" value="ANP41478.1"/>
    <property type="molecule type" value="Genomic_DNA"/>
</dbReference>
<dbReference type="GeneID" id="28250555"/>
<dbReference type="GO" id="GO:0071500">
    <property type="term" value="P:cellular response to nitrosative stress"/>
    <property type="evidence" value="ECO:0007669"/>
    <property type="project" value="TreeGrafter"/>
</dbReference>
<dbReference type="InterPro" id="IPR009050">
    <property type="entry name" value="Globin-like_sf"/>
</dbReference>
<evidence type="ECO:0000256" key="3">
    <source>
        <dbReference type="ARBA" id="ARBA00022723"/>
    </source>
</evidence>
<evidence type="ECO:0000256" key="2">
    <source>
        <dbReference type="ARBA" id="ARBA00022621"/>
    </source>
</evidence>
<name>A0A1B1A4P2_9RHOB</name>
<reference evidence="7 8" key="1">
    <citation type="journal article" date="2016" name="ISME J.">
        <title>Global occurrence and heterogeneity of the Roseobacter-clade species Ruegeria mobilis.</title>
        <authorList>
            <person name="Sonnenschein E."/>
            <person name="Gram L."/>
        </authorList>
    </citation>
    <scope>NUCLEOTIDE SEQUENCE [LARGE SCALE GENOMIC DNA]</scope>
    <source>
        <strain evidence="7 8">F1926</strain>
    </source>
</reference>
<keyword evidence="3" id="KW-0479">Metal-binding</keyword>
<dbReference type="STRING" id="1265309.K529_011940"/>
<organism evidence="7 8">
    <name type="scientific">Tritonibacter mobilis F1926</name>
    <dbReference type="NCBI Taxonomy" id="1265309"/>
    <lineage>
        <taxon>Bacteria</taxon>
        <taxon>Pseudomonadati</taxon>
        <taxon>Pseudomonadota</taxon>
        <taxon>Alphaproteobacteria</taxon>
        <taxon>Rhodobacterales</taxon>
        <taxon>Paracoccaceae</taxon>
        <taxon>Tritonibacter</taxon>
    </lineage>
</organism>
<dbReference type="GO" id="GO:0008941">
    <property type="term" value="F:nitric oxide dioxygenase NAD(P)H activity"/>
    <property type="evidence" value="ECO:0007669"/>
    <property type="project" value="TreeGrafter"/>
</dbReference>
<sequence>MGIAILHQIDAQLVKGSFRQVFARKAALTDKFYEYLFLEMPDTKAMFTGDFSHQKEMFASVLAAGVRSLGQDAELLALIDRLLLRHRHLGLTSGHMYMAQRALLLAFREVMGPHLTAAEASAWGAAIRRLCQTLAAGIDTPAT</sequence>
<dbReference type="InterPro" id="IPR000971">
    <property type="entry name" value="Globin"/>
</dbReference>
<keyword evidence="2 5" id="KW-0561">Oxygen transport</keyword>
<dbReference type="Pfam" id="PF00042">
    <property type="entry name" value="Globin"/>
    <property type="match status" value="1"/>
</dbReference>
<dbReference type="GO" id="GO:0005344">
    <property type="term" value="F:oxygen carrier activity"/>
    <property type="evidence" value="ECO:0007669"/>
    <property type="project" value="UniProtKB-KW"/>
</dbReference>
<dbReference type="PROSITE" id="PS01033">
    <property type="entry name" value="GLOBIN"/>
    <property type="match status" value="1"/>
</dbReference>
<evidence type="ECO:0000313" key="7">
    <source>
        <dbReference type="EMBL" id="ANP41478.1"/>
    </source>
</evidence>
<dbReference type="Proteomes" id="UP000013243">
    <property type="component" value="Chromosome"/>
</dbReference>
<comment type="similarity">
    <text evidence="5">Belongs to the globin family.</text>
</comment>
<evidence type="ECO:0000256" key="1">
    <source>
        <dbReference type="ARBA" id="ARBA00022617"/>
    </source>
</evidence>
<dbReference type="AlphaFoldDB" id="A0A1B1A4P2"/>
<evidence type="ECO:0000259" key="6">
    <source>
        <dbReference type="PROSITE" id="PS01033"/>
    </source>
</evidence>
<proteinExistence type="inferred from homology"/>
<protein>
    <submittedName>
        <fullName evidence="7">Globin</fullName>
    </submittedName>
</protein>
<dbReference type="GO" id="GO:0020037">
    <property type="term" value="F:heme binding"/>
    <property type="evidence" value="ECO:0007669"/>
    <property type="project" value="InterPro"/>
</dbReference>
<dbReference type="GO" id="GO:0046210">
    <property type="term" value="P:nitric oxide catabolic process"/>
    <property type="evidence" value="ECO:0007669"/>
    <property type="project" value="TreeGrafter"/>
</dbReference>
<keyword evidence="4" id="KW-0408">Iron</keyword>
<dbReference type="PANTHER" id="PTHR43396">
    <property type="entry name" value="FLAVOHEMOPROTEIN"/>
    <property type="match status" value="1"/>
</dbReference>
<gene>
    <name evidence="7" type="ORF">K529_011940</name>
</gene>
<dbReference type="GO" id="GO:0071949">
    <property type="term" value="F:FAD binding"/>
    <property type="evidence" value="ECO:0007669"/>
    <property type="project" value="TreeGrafter"/>
</dbReference>
<keyword evidence="1 5" id="KW-0349">Heme</keyword>
<dbReference type="RefSeq" id="WP_005622221.1">
    <property type="nucleotide sequence ID" value="NZ_CP015230.1"/>
</dbReference>
<dbReference type="PANTHER" id="PTHR43396:SF3">
    <property type="entry name" value="FLAVOHEMOPROTEIN"/>
    <property type="match status" value="1"/>
</dbReference>
<dbReference type="KEGG" id="rmb:K529_011940"/>
<dbReference type="Gene3D" id="1.10.490.10">
    <property type="entry name" value="Globins"/>
    <property type="match status" value="1"/>
</dbReference>
<dbReference type="InterPro" id="IPR012292">
    <property type="entry name" value="Globin/Proto"/>
</dbReference>
<evidence type="ECO:0000313" key="8">
    <source>
        <dbReference type="Proteomes" id="UP000013243"/>
    </source>
</evidence>
<evidence type="ECO:0000256" key="4">
    <source>
        <dbReference type="ARBA" id="ARBA00023004"/>
    </source>
</evidence>
<dbReference type="SUPFAM" id="SSF46458">
    <property type="entry name" value="Globin-like"/>
    <property type="match status" value="1"/>
</dbReference>
<keyword evidence="5" id="KW-0813">Transport</keyword>
<dbReference type="GO" id="GO:0019825">
    <property type="term" value="F:oxygen binding"/>
    <property type="evidence" value="ECO:0007669"/>
    <property type="project" value="InterPro"/>
</dbReference>
<accession>A0A1B1A4P2</accession>
<dbReference type="GO" id="GO:0046872">
    <property type="term" value="F:metal ion binding"/>
    <property type="evidence" value="ECO:0007669"/>
    <property type="project" value="UniProtKB-KW"/>
</dbReference>
<dbReference type="OrthoDB" id="3213438at2"/>
<feature type="domain" description="Globin" evidence="6">
    <location>
        <begin position="5"/>
        <end position="139"/>
    </location>
</feature>